<proteinExistence type="predicted"/>
<evidence type="ECO:0000313" key="2">
    <source>
        <dbReference type="EMBL" id="SFR96116.1"/>
    </source>
</evidence>
<protein>
    <submittedName>
        <fullName evidence="2">Uncharacterized protein</fullName>
    </submittedName>
</protein>
<evidence type="ECO:0000313" key="3">
    <source>
        <dbReference type="Proteomes" id="UP000199659"/>
    </source>
</evidence>
<gene>
    <name evidence="2" type="ORF">SAMN05661086_02879</name>
</gene>
<sequence>MSEKVWKKKEKGEHGFISYRKRRYLIAMGSYVLTGLGIFVIGLLTNHMSPKNMGSVLAMLMSLPFAKAAVGFLILAPYKDVSEENYKKIDGLCKPGVMLYSDLVFTSTEKVMNLSFLAETDGTVIGLVGKPNQNVQYIEEYLGKGIRNWGYSYSFRLYQDEGEFIKEMGKLEPKDIPVEEKKQVKDYLMSLIVC</sequence>
<keyword evidence="1" id="KW-0812">Transmembrane</keyword>
<name>A0A1I6KY05_9FIRM</name>
<feature type="transmembrane region" description="Helical" evidence="1">
    <location>
        <begin position="56"/>
        <end position="78"/>
    </location>
</feature>
<keyword evidence="1" id="KW-1133">Transmembrane helix</keyword>
<keyword evidence="3" id="KW-1185">Reference proteome</keyword>
<dbReference type="AlphaFoldDB" id="A0A1I6KY05"/>
<dbReference type="Proteomes" id="UP000199659">
    <property type="component" value="Unassembled WGS sequence"/>
</dbReference>
<dbReference type="RefSeq" id="WP_092562071.1">
    <property type="nucleotide sequence ID" value="NZ_FOYZ01000011.1"/>
</dbReference>
<evidence type="ECO:0000256" key="1">
    <source>
        <dbReference type="SAM" id="Phobius"/>
    </source>
</evidence>
<feature type="transmembrane region" description="Helical" evidence="1">
    <location>
        <begin position="24"/>
        <end position="44"/>
    </location>
</feature>
<dbReference type="OrthoDB" id="9783125at2"/>
<dbReference type="STRING" id="37658.SAMN05661086_02879"/>
<keyword evidence="1" id="KW-0472">Membrane</keyword>
<organism evidence="2 3">
    <name type="scientific">Anaeromicropila populeti</name>
    <dbReference type="NCBI Taxonomy" id="37658"/>
    <lineage>
        <taxon>Bacteria</taxon>
        <taxon>Bacillati</taxon>
        <taxon>Bacillota</taxon>
        <taxon>Clostridia</taxon>
        <taxon>Lachnospirales</taxon>
        <taxon>Lachnospiraceae</taxon>
        <taxon>Anaeromicropila</taxon>
    </lineage>
</organism>
<reference evidence="2 3" key="1">
    <citation type="submission" date="2016-10" db="EMBL/GenBank/DDBJ databases">
        <authorList>
            <person name="de Groot N.N."/>
        </authorList>
    </citation>
    <scope>NUCLEOTIDE SEQUENCE [LARGE SCALE GENOMIC DNA]</scope>
    <source>
        <strain evidence="2 3">743A</strain>
    </source>
</reference>
<dbReference type="EMBL" id="FOYZ01000011">
    <property type="protein sequence ID" value="SFR96116.1"/>
    <property type="molecule type" value="Genomic_DNA"/>
</dbReference>
<accession>A0A1I6KY05</accession>